<dbReference type="PANTHER" id="PTHR43875:SF1">
    <property type="entry name" value="OSMOPROTECTIVE COMPOUNDS UPTAKE ATP-BINDING PROTEIN GGTA"/>
    <property type="match status" value="1"/>
</dbReference>
<dbReference type="CDD" id="cd03301">
    <property type="entry name" value="ABC_MalK_N"/>
    <property type="match status" value="1"/>
</dbReference>
<dbReference type="EMBL" id="JAHLOQ010000018">
    <property type="protein sequence ID" value="MBU5336353.1"/>
    <property type="molecule type" value="Genomic_DNA"/>
</dbReference>
<dbReference type="InterPro" id="IPR017871">
    <property type="entry name" value="ABC_transporter-like_CS"/>
</dbReference>
<dbReference type="SMART" id="SM00382">
    <property type="entry name" value="AAA"/>
    <property type="match status" value="1"/>
</dbReference>
<dbReference type="NCBIfam" id="NF008653">
    <property type="entry name" value="PRK11650.1"/>
    <property type="match status" value="1"/>
</dbReference>
<reference evidence="2 3" key="1">
    <citation type="submission" date="2021-06" db="EMBL/GenBank/DDBJ databases">
        <authorList>
            <person name="Sun Q."/>
            <person name="Li D."/>
        </authorList>
    </citation>
    <scope>NUCLEOTIDE SEQUENCE [LARGE SCALE GENOMIC DNA]</scope>
    <source>
        <strain evidence="2 3">N19</strain>
    </source>
</reference>
<dbReference type="GO" id="GO:0005524">
    <property type="term" value="F:ATP binding"/>
    <property type="evidence" value="ECO:0007669"/>
    <property type="project" value="UniProtKB-KW"/>
</dbReference>
<keyword evidence="3" id="KW-1185">Reference proteome</keyword>
<dbReference type="PROSITE" id="PS50893">
    <property type="entry name" value="ABC_TRANSPORTER_2"/>
    <property type="match status" value="1"/>
</dbReference>
<name>A0ABS6DWY5_9FIRM</name>
<dbReference type="RefSeq" id="WP_216569476.1">
    <property type="nucleotide sequence ID" value="NZ_JAHLOQ010000018.1"/>
</dbReference>
<accession>A0ABS6DWY5</accession>
<dbReference type="PANTHER" id="PTHR43875">
    <property type="entry name" value="MALTODEXTRIN IMPORT ATP-BINDING PROTEIN MSMX"/>
    <property type="match status" value="1"/>
</dbReference>
<evidence type="ECO:0000313" key="3">
    <source>
        <dbReference type="Proteomes" id="UP001196301"/>
    </source>
</evidence>
<dbReference type="InterPro" id="IPR047641">
    <property type="entry name" value="ABC_transpr_MalK/UgpC-like"/>
</dbReference>
<evidence type="ECO:0000259" key="1">
    <source>
        <dbReference type="PROSITE" id="PS50893"/>
    </source>
</evidence>
<evidence type="ECO:0000313" key="2">
    <source>
        <dbReference type="EMBL" id="MBU5336353.1"/>
    </source>
</evidence>
<dbReference type="InterPro" id="IPR015855">
    <property type="entry name" value="ABC_transpr_MalK-like"/>
</dbReference>
<keyword evidence="2" id="KW-0067">ATP-binding</keyword>
<dbReference type="InterPro" id="IPR040582">
    <property type="entry name" value="OB_MalK-like"/>
</dbReference>
<dbReference type="InterPro" id="IPR003439">
    <property type="entry name" value="ABC_transporter-like_ATP-bd"/>
</dbReference>
<comment type="caution">
    <text evidence="2">The sequence shown here is derived from an EMBL/GenBank/DDBJ whole genome shotgun (WGS) entry which is preliminary data.</text>
</comment>
<dbReference type="Proteomes" id="UP001196301">
    <property type="component" value="Unassembled WGS sequence"/>
</dbReference>
<dbReference type="InterPro" id="IPR003593">
    <property type="entry name" value="AAA+_ATPase"/>
</dbReference>
<gene>
    <name evidence="2" type="primary">ugpC</name>
    <name evidence="2" type="ORF">KQI20_07855</name>
</gene>
<dbReference type="Pfam" id="PF17912">
    <property type="entry name" value="OB_MalK"/>
    <property type="match status" value="1"/>
</dbReference>
<organism evidence="2 3">
    <name type="scientific">Intestinibacter bartlettii</name>
    <dbReference type="NCBI Taxonomy" id="261299"/>
    <lineage>
        <taxon>Bacteria</taxon>
        <taxon>Bacillati</taxon>
        <taxon>Bacillota</taxon>
        <taxon>Clostridia</taxon>
        <taxon>Peptostreptococcales</taxon>
        <taxon>Peptostreptococcaceae</taxon>
        <taxon>Intestinibacter</taxon>
    </lineage>
</organism>
<protein>
    <submittedName>
        <fullName evidence="2">Sn-glycerol-3-phosphate ABC transporter ATP-binding protein UgpC</fullName>
    </submittedName>
</protein>
<keyword evidence="2" id="KW-0547">Nucleotide-binding</keyword>
<dbReference type="PROSITE" id="PS00211">
    <property type="entry name" value="ABC_TRANSPORTER_1"/>
    <property type="match status" value="1"/>
</dbReference>
<proteinExistence type="predicted"/>
<sequence length="370" mass="41673">MASLSLENICKIYPNGFEAVKDFNLEINDKDFIIFVGPSGCGKSTTLRMIAGLEDISKGTLKIDGKVVNDVEAKDRDIAMVFQSYALYPHLTVYDNMAFGLKLKKVPKEEIDKKVRHAAKILDLEKLLDRKPKALSGGQRQRVAMGRAIVRQPKVFLMDEPLSNLDAKLRVQMRTEIAKLHERLGATMIYVTHDQTEAMTLGTKIVVMKDGVIQQVDTPQNLYNYPQNLFVAGFIGSPQMNFVDAVVAKDGEKVVLKMNENKFVLPEAKAKELVEQGYMNKTVTMGIRPENIHDPKELAEVKNGCELNVKINVYELLGSEVYLYFDLEQFPMTARVNADTTARMGDEVKFIMDMDKTHIFDKETGIVITN</sequence>
<feature type="domain" description="ABC transporter" evidence="1">
    <location>
        <begin position="4"/>
        <end position="235"/>
    </location>
</feature>
<dbReference type="Pfam" id="PF00005">
    <property type="entry name" value="ABC_tran"/>
    <property type="match status" value="1"/>
</dbReference>